<evidence type="ECO:0000256" key="11">
    <source>
        <dbReference type="RuleBase" id="RU003783"/>
    </source>
</evidence>
<keyword evidence="6 10" id="KW-0547">Nucleotide-binding</keyword>
<comment type="subunit">
    <text evidence="10">Monomer.</text>
</comment>
<dbReference type="STRING" id="1798652.A3A43_02285"/>
<evidence type="ECO:0000256" key="2">
    <source>
        <dbReference type="ARBA" id="ARBA00003213"/>
    </source>
</evidence>
<keyword evidence="4 10" id="KW-0808">Transferase</keyword>
<dbReference type="InterPro" id="IPR039657">
    <property type="entry name" value="Dimethylallyltransferase"/>
</dbReference>
<organism evidence="14 15">
    <name type="scientific">Candidatus Liptonbacteria bacterium RIFCSPLOWO2_01_FULL_56_20</name>
    <dbReference type="NCBI Taxonomy" id="1798652"/>
    <lineage>
        <taxon>Bacteria</taxon>
        <taxon>Candidatus Liptoniibacteriota</taxon>
    </lineage>
</organism>
<keyword evidence="5 10" id="KW-0819">tRNA processing</keyword>
<dbReference type="PANTHER" id="PTHR11088">
    <property type="entry name" value="TRNA DIMETHYLALLYLTRANSFERASE"/>
    <property type="match status" value="1"/>
</dbReference>
<keyword evidence="8 10" id="KW-0460">Magnesium</keyword>
<evidence type="ECO:0000256" key="4">
    <source>
        <dbReference type="ARBA" id="ARBA00022679"/>
    </source>
</evidence>
<dbReference type="Gene3D" id="1.10.20.140">
    <property type="match status" value="1"/>
</dbReference>
<feature type="site" description="Interaction with substrate tRNA" evidence="10">
    <location>
        <position position="129"/>
    </location>
</feature>
<sequence length="306" mass="35203">MSTLIGLSKFIIVVGPTASGKSAVAVRLAKKFNGEVISADSRQVYRGLDIGTGKITKKEAHGVPHHLLDVTSPKKTFTVAQYQKLGQRAIRDVLRRNKLPIICGGSGFYIDALLYEYGIPEVTPNPALRRELGTLTAERLFTTLQKLDPRRAAAIDRHNKRRLVRALEIILQTGKPVPDVSLRQAQGKFSQYEILKLGIRLPDSELKQRIRKRLITRMRQGMTSETRRLHERGLSWKRMEELGLEYRYLARFLQGTITKSEMLAQLEKEIWHYAKRQMTWFKRDKEIRWVTMSKHAEKLTKQFLGI</sequence>
<dbReference type="GO" id="GO:0006400">
    <property type="term" value="P:tRNA modification"/>
    <property type="evidence" value="ECO:0007669"/>
    <property type="project" value="TreeGrafter"/>
</dbReference>
<comment type="function">
    <text evidence="2 10 12">Catalyzes the transfer of a dimethylallyl group onto the adenine at position 37 in tRNAs that read codons beginning with uridine, leading to the formation of N6-(dimethylallyl)adenosine (i(6)A).</text>
</comment>
<reference evidence="14 15" key="1">
    <citation type="journal article" date="2016" name="Nat. Commun.">
        <title>Thousands of microbial genomes shed light on interconnected biogeochemical processes in an aquifer system.</title>
        <authorList>
            <person name="Anantharaman K."/>
            <person name="Brown C.T."/>
            <person name="Hug L.A."/>
            <person name="Sharon I."/>
            <person name="Castelle C.J."/>
            <person name="Probst A.J."/>
            <person name="Thomas B.C."/>
            <person name="Singh A."/>
            <person name="Wilkins M.J."/>
            <person name="Karaoz U."/>
            <person name="Brodie E.L."/>
            <person name="Williams K.H."/>
            <person name="Hubbard S.S."/>
            <person name="Banfield J.F."/>
        </authorList>
    </citation>
    <scope>NUCLEOTIDE SEQUENCE [LARGE SCALE GENOMIC DNA]</scope>
</reference>
<dbReference type="InterPro" id="IPR027417">
    <property type="entry name" value="P-loop_NTPase"/>
</dbReference>
<evidence type="ECO:0000256" key="8">
    <source>
        <dbReference type="ARBA" id="ARBA00022842"/>
    </source>
</evidence>
<evidence type="ECO:0000256" key="7">
    <source>
        <dbReference type="ARBA" id="ARBA00022840"/>
    </source>
</evidence>
<evidence type="ECO:0000256" key="13">
    <source>
        <dbReference type="RuleBase" id="RU003785"/>
    </source>
</evidence>
<accession>A0A1G2CKQ3</accession>
<proteinExistence type="inferred from homology"/>
<feature type="binding site" evidence="10">
    <location>
        <begin position="17"/>
        <end position="22"/>
    </location>
    <ligand>
        <name>substrate</name>
    </ligand>
</feature>
<dbReference type="HAMAP" id="MF_00185">
    <property type="entry name" value="IPP_trans"/>
    <property type="match status" value="1"/>
</dbReference>
<dbReference type="EMBL" id="MHLC01000015">
    <property type="protein sequence ID" value="OGZ01310.1"/>
    <property type="molecule type" value="Genomic_DNA"/>
</dbReference>
<keyword evidence="7 10" id="KW-0067">ATP-binding</keyword>
<evidence type="ECO:0000256" key="10">
    <source>
        <dbReference type="HAMAP-Rule" id="MF_00185"/>
    </source>
</evidence>
<dbReference type="AlphaFoldDB" id="A0A1G2CKQ3"/>
<feature type="site" description="Interaction with substrate tRNA" evidence="10">
    <location>
        <position position="106"/>
    </location>
</feature>
<evidence type="ECO:0000256" key="3">
    <source>
        <dbReference type="ARBA" id="ARBA00005842"/>
    </source>
</evidence>
<dbReference type="GO" id="GO:0052381">
    <property type="term" value="F:tRNA dimethylallyltransferase activity"/>
    <property type="evidence" value="ECO:0007669"/>
    <property type="project" value="UniProtKB-UniRule"/>
</dbReference>
<comment type="caution">
    <text evidence="10">Lacks conserved residue(s) required for the propagation of feature annotation.</text>
</comment>
<dbReference type="EC" id="2.5.1.75" evidence="10"/>
<evidence type="ECO:0000256" key="1">
    <source>
        <dbReference type="ARBA" id="ARBA00001946"/>
    </source>
</evidence>
<protein>
    <recommendedName>
        <fullName evidence="10">tRNA dimethylallyltransferase</fullName>
        <ecNumber evidence="10">2.5.1.75</ecNumber>
    </recommendedName>
    <alternativeName>
        <fullName evidence="10">Dimethylallyl diphosphate:tRNA dimethylallyltransferase</fullName>
        <shortName evidence="10">DMAPP:tRNA dimethylallyltransferase</shortName>
        <shortName evidence="10">DMATase</shortName>
    </alternativeName>
    <alternativeName>
        <fullName evidence="10">Isopentenyl-diphosphate:tRNA isopentenyltransferase</fullName>
        <shortName evidence="10">IPP transferase</shortName>
        <shortName evidence="10">IPPT</shortName>
        <shortName evidence="10">IPTase</shortName>
    </alternativeName>
</protein>
<gene>
    <name evidence="10" type="primary">miaA</name>
    <name evidence="14" type="ORF">A3A43_02285</name>
</gene>
<dbReference type="NCBIfam" id="TIGR00174">
    <property type="entry name" value="miaA"/>
    <property type="match status" value="1"/>
</dbReference>
<comment type="similarity">
    <text evidence="3 10 13">Belongs to the IPP transferase family.</text>
</comment>
<feature type="binding site" evidence="10">
    <location>
        <begin position="15"/>
        <end position="22"/>
    </location>
    <ligand>
        <name>ATP</name>
        <dbReference type="ChEBI" id="CHEBI:30616"/>
    </ligand>
</feature>
<name>A0A1G2CKQ3_9BACT</name>
<dbReference type="GO" id="GO:0005524">
    <property type="term" value="F:ATP binding"/>
    <property type="evidence" value="ECO:0007669"/>
    <property type="project" value="UniProtKB-UniRule"/>
</dbReference>
<evidence type="ECO:0000313" key="15">
    <source>
        <dbReference type="Proteomes" id="UP000178495"/>
    </source>
</evidence>
<evidence type="ECO:0000256" key="9">
    <source>
        <dbReference type="ARBA" id="ARBA00049563"/>
    </source>
</evidence>
<dbReference type="PANTHER" id="PTHR11088:SF60">
    <property type="entry name" value="TRNA DIMETHYLALLYLTRANSFERASE"/>
    <property type="match status" value="1"/>
</dbReference>
<dbReference type="InterPro" id="IPR018022">
    <property type="entry name" value="IPT"/>
</dbReference>
<dbReference type="Gene3D" id="3.40.50.300">
    <property type="entry name" value="P-loop containing nucleotide triphosphate hydrolases"/>
    <property type="match status" value="1"/>
</dbReference>
<evidence type="ECO:0000256" key="5">
    <source>
        <dbReference type="ARBA" id="ARBA00022694"/>
    </source>
</evidence>
<dbReference type="Pfam" id="PF01715">
    <property type="entry name" value="IPPT"/>
    <property type="match status" value="1"/>
</dbReference>
<evidence type="ECO:0000313" key="14">
    <source>
        <dbReference type="EMBL" id="OGZ01310.1"/>
    </source>
</evidence>
<dbReference type="SUPFAM" id="SSF52540">
    <property type="entry name" value="P-loop containing nucleoside triphosphate hydrolases"/>
    <property type="match status" value="2"/>
</dbReference>
<feature type="region of interest" description="Interaction with substrate tRNA" evidence="10">
    <location>
        <begin position="40"/>
        <end position="43"/>
    </location>
</feature>
<comment type="cofactor">
    <cofactor evidence="1 10">
        <name>Mg(2+)</name>
        <dbReference type="ChEBI" id="CHEBI:18420"/>
    </cofactor>
</comment>
<evidence type="ECO:0000256" key="6">
    <source>
        <dbReference type="ARBA" id="ARBA00022741"/>
    </source>
</evidence>
<comment type="catalytic activity">
    <reaction evidence="9 10 11">
        <text>adenosine(37) in tRNA + dimethylallyl diphosphate = N(6)-dimethylallyladenosine(37) in tRNA + diphosphate</text>
        <dbReference type="Rhea" id="RHEA:26482"/>
        <dbReference type="Rhea" id="RHEA-COMP:10162"/>
        <dbReference type="Rhea" id="RHEA-COMP:10375"/>
        <dbReference type="ChEBI" id="CHEBI:33019"/>
        <dbReference type="ChEBI" id="CHEBI:57623"/>
        <dbReference type="ChEBI" id="CHEBI:74411"/>
        <dbReference type="ChEBI" id="CHEBI:74415"/>
        <dbReference type="EC" id="2.5.1.75"/>
    </reaction>
</comment>
<evidence type="ECO:0000256" key="12">
    <source>
        <dbReference type="RuleBase" id="RU003784"/>
    </source>
</evidence>
<dbReference type="Proteomes" id="UP000178495">
    <property type="component" value="Unassembled WGS sequence"/>
</dbReference>
<comment type="caution">
    <text evidence="14">The sequence shown here is derived from an EMBL/GenBank/DDBJ whole genome shotgun (WGS) entry which is preliminary data.</text>
</comment>